<dbReference type="InterPro" id="IPR053154">
    <property type="entry name" value="c-di-AMP_regulator"/>
</dbReference>
<comment type="caution">
    <text evidence="1">The sequence shown here is derived from an EMBL/GenBank/DDBJ whole genome shotgun (WGS) entry which is preliminary data.</text>
</comment>
<dbReference type="PANTHER" id="PTHR37804:SF1">
    <property type="entry name" value="CDAA REGULATORY PROTEIN CDAR"/>
    <property type="match status" value="1"/>
</dbReference>
<accession>A0A9D2JVV9</accession>
<organism evidence="1 2">
    <name type="scientific">Candidatus Prevotella avicola</name>
    <dbReference type="NCBI Taxonomy" id="2838738"/>
    <lineage>
        <taxon>Bacteria</taxon>
        <taxon>Pseudomonadati</taxon>
        <taxon>Bacteroidota</taxon>
        <taxon>Bacteroidia</taxon>
        <taxon>Bacteroidales</taxon>
        <taxon>Prevotellaceae</taxon>
        <taxon>Prevotella</taxon>
    </lineage>
</organism>
<dbReference type="Gene3D" id="2.170.120.40">
    <property type="entry name" value="YbbR-like domain"/>
    <property type="match status" value="1"/>
</dbReference>
<dbReference type="Proteomes" id="UP000824055">
    <property type="component" value="Unassembled WGS sequence"/>
</dbReference>
<gene>
    <name evidence="1" type="ORF">H9966_05075</name>
</gene>
<dbReference type="Pfam" id="PF07949">
    <property type="entry name" value="YbbR"/>
    <property type="match status" value="1"/>
</dbReference>
<protein>
    <submittedName>
        <fullName evidence="1">YbbR-like domain-containing protein</fullName>
    </submittedName>
</protein>
<evidence type="ECO:0000313" key="1">
    <source>
        <dbReference type="EMBL" id="HIZ69246.1"/>
    </source>
</evidence>
<name>A0A9D2JVV9_9BACT</name>
<evidence type="ECO:0000313" key="2">
    <source>
        <dbReference type="Proteomes" id="UP000824055"/>
    </source>
</evidence>
<dbReference type="Gene3D" id="2.170.120.30">
    <property type="match status" value="1"/>
</dbReference>
<reference evidence="1" key="2">
    <citation type="submission" date="2021-04" db="EMBL/GenBank/DDBJ databases">
        <authorList>
            <person name="Gilroy R."/>
        </authorList>
    </citation>
    <scope>NUCLEOTIDE SEQUENCE</scope>
    <source>
        <strain evidence="1">ChiHecec3B27-8219</strain>
    </source>
</reference>
<sequence>MNKEFLIFLFFLALSSSFWLLMSLNETYEKEYCIPVTLTGVPNNTVMTGELSDTAHIVVRDKGFTLLTYSYGKKFRPLSFRFATYANTQKGKGYVPTADIQRQVLAQLYGSSKLVSMKVEHQDFFFNFGQSKRVAVKMTGKISTSQTYYLANTSISPNTVTIYAHKSLLDSISAIYTLPVNLANLRDTIHQQVELQQIRGVKVVPSTVKISLYPDILTEESVEVPITAVNMPEGKTLRTFPAKVNVRFTVGARVFRSIKPEMFRVVADYKDIEKQADEKCPLQLVKWPRNVSRARLEISQVDYLIEQ</sequence>
<dbReference type="PANTHER" id="PTHR37804">
    <property type="entry name" value="CDAA REGULATORY PROTEIN CDAR"/>
    <property type="match status" value="1"/>
</dbReference>
<dbReference type="EMBL" id="DXBE01000038">
    <property type="protein sequence ID" value="HIZ69246.1"/>
    <property type="molecule type" value="Genomic_DNA"/>
</dbReference>
<reference evidence="1" key="1">
    <citation type="journal article" date="2021" name="PeerJ">
        <title>Extensive microbial diversity within the chicken gut microbiome revealed by metagenomics and culture.</title>
        <authorList>
            <person name="Gilroy R."/>
            <person name="Ravi A."/>
            <person name="Getino M."/>
            <person name="Pursley I."/>
            <person name="Horton D.L."/>
            <person name="Alikhan N.F."/>
            <person name="Baker D."/>
            <person name="Gharbi K."/>
            <person name="Hall N."/>
            <person name="Watson M."/>
            <person name="Adriaenssens E.M."/>
            <person name="Foster-Nyarko E."/>
            <person name="Jarju S."/>
            <person name="Secka A."/>
            <person name="Antonio M."/>
            <person name="Oren A."/>
            <person name="Chaudhuri R.R."/>
            <person name="La Ragione R."/>
            <person name="Hildebrand F."/>
            <person name="Pallen M.J."/>
        </authorList>
    </citation>
    <scope>NUCLEOTIDE SEQUENCE</scope>
    <source>
        <strain evidence="1">ChiHecec3B27-8219</strain>
    </source>
</reference>
<proteinExistence type="predicted"/>
<dbReference type="AlphaFoldDB" id="A0A9D2JVV9"/>
<dbReference type="InterPro" id="IPR012505">
    <property type="entry name" value="YbbR"/>
</dbReference>